<keyword evidence="3" id="KW-0963">Cytoplasm</keyword>
<dbReference type="GO" id="GO:0005737">
    <property type="term" value="C:cytoplasm"/>
    <property type="evidence" value="ECO:0007669"/>
    <property type="project" value="TreeGrafter"/>
</dbReference>
<evidence type="ECO:0000256" key="1">
    <source>
        <dbReference type="ARBA" id="ARBA00004245"/>
    </source>
</evidence>
<dbReference type="GO" id="GO:0019894">
    <property type="term" value="F:kinesin binding"/>
    <property type="evidence" value="ECO:0007669"/>
    <property type="project" value="TreeGrafter"/>
</dbReference>
<dbReference type="PRINTS" id="PR00381">
    <property type="entry name" value="KINESINLIGHT"/>
</dbReference>
<keyword evidence="5" id="KW-0677">Repeat</keyword>
<evidence type="ECO:0000313" key="11">
    <source>
        <dbReference type="Proteomes" id="UP001054902"/>
    </source>
</evidence>
<dbReference type="InterPro" id="IPR019734">
    <property type="entry name" value="TPR_rpt"/>
</dbReference>
<keyword evidence="6" id="KW-0802">TPR repeat</keyword>
<comment type="similarity">
    <text evidence="2">Belongs to the kinesin light chain family.</text>
</comment>
<comment type="subcellular location">
    <subcellularLocation>
        <location evidence="1">Cytoplasm</location>
        <location evidence="1">Cytoskeleton</location>
    </subcellularLocation>
</comment>
<reference evidence="10 11" key="1">
    <citation type="journal article" date="2021" name="Sci. Rep.">
        <title>The genome of the diatom Chaetoceros tenuissimus carries an ancient integrated fragment of an extant virus.</title>
        <authorList>
            <person name="Hongo Y."/>
            <person name="Kimura K."/>
            <person name="Takaki Y."/>
            <person name="Yoshida Y."/>
            <person name="Baba S."/>
            <person name="Kobayashi G."/>
            <person name="Nagasaki K."/>
            <person name="Hano T."/>
            <person name="Tomaru Y."/>
        </authorList>
    </citation>
    <scope>NUCLEOTIDE SEQUENCE [LARGE SCALE GENOMIC DNA]</scope>
    <source>
        <strain evidence="10 11">NIES-3715</strain>
    </source>
</reference>
<accession>A0AAD3HFI4</accession>
<dbReference type="InterPro" id="IPR002151">
    <property type="entry name" value="Kinesin_light"/>
</dbReference>
<dbReference type="AlphaFoldDB" id="A0AAD3HFI4"/>
<keyword evidence="8" id="KW-0505">Motor protein</keyword>
<evidence type="ECO:0000256" key="3">
    <source>
        <dbReference type="ARBA" id="ARBA00022490"/>
    </source>
</evidence>
<keyword evidence="4" id="KW-0493">Microtubule</keyword>
<keyword evidence="9" id="KW-0206">Cytoskeleton</keyword>
<proteinExistence type="inferred from homology"/>
<dbReference type="GO" id="GO:0005874">
    <property type="term" value="C:microtubule"/>
    <property type="evidence" value="ECO:0007669"/>
    <property type="project" value="UniProtKB-KW"/>
</dbReference>
<keyword evidence="7" id="KW-0175">Coiled coil</keyword>
<evidence type="ECO:0000256" key="2">
    <source>
        <dbReference type="ARBA" id="ARBA00009622"/>
    </source>
</evidence>
<evidence type="ECO:0000256" key="5">
    <source>
        <dbReference type="ARBA" id="ARBA00022737"/>
    </source>
</evidence>
<evidence type="ECO:0000256" key="4">
    <source>
        <dbReference type="ARBA" id="ARBA00022701"/>
    </source>
</evidence>
<evidence type="ECO:0000256" key="7">
    <source>
        <dbReference type="ARBA" id="ARBA00023054"/>
    </source>
</evidence>
<gene>
    <name evidence="10" type="ORF">CTEN210_18236</name>
</gene>
<dbReference type="EMBL" id="BLLK01000075">
    <property type="protein sequence ID" value="GFH61760.1"/>
    <property type="molecule type" value="Genomic_DNA"/>
</dbReference>
<evidence type="ECO:0000256" key="9">
    <source>
        <dbReference type="ARBA" id="ARBA00023212"/>
    </source>
</evidence>
<dbReference type="Gene3D" id="1.25.40.10">
    <property type="entry name" value="Tetratricopeptide repeat domain"/>
    <property type="match status" value="3"/>
</dbReference>
<dbReference type="InterPro" id="IPR011990">
    <property type="entry name" value="TPR-like_helical_dom_sf"/>
</dbReference>
<evidence type="ECO:0000313" key="10">
    <source>
        <dbReference type="EMBL" id="GFH61760.1"/>
    </source>
</evidence>
<dbReference type="Pfam" id="PF13424">
    <property type="entry name" value="TPR_12"/>
    <property type="match status" value="3"/>
</dbReference>
<sequence>MILLEKAKASSELDGVVSSASVFISHAWQYKFLDVLDALKDHFKDDPDKIIWFDPMSNNQHKAKEYTFEWWATKAKAGIQQLGHTVMVIIPWSDPIAYKRAWNIFEAYCTYDANGKFEIALSAEERKLRDWVLTVGLEELKQAEHDSPNEIELMYLVGCIYKDQGNYKEAEPLYLECVSKCKELHGPNDSQTVSAMNNLAGLYSIQGKYEEASQLYRVAALSKDGMSHEVNKFNTVTLTSIKSYAGLYQSDMNIDPRDIEGEICCTDKERFEPTLDNEGRENTVKLHAYSTQADNQILASTESIPFPTNGIKLSYLLNQFVDDRGGREALKDLTTEQICNQFVKPDTKDYKLSYCDMIVEKAKYDHHLKGVVEKATVFISHAWKYKLLDVLDALANHFKDELDKIVWFDLVSNNQHKATTLDFNWWATTFMNAIGQFGHTVMILAPWNNPIPYQRAWCIFEAYCTIVTGAKFEIALSAEERKVFMQECKAGPTQVLNKMLSIVDSENSDASTLDEKIQIHKVIRNEVGFTKINSMLFKQMHDWVLKVSIGELAKAEARADPMDELNSKNLFKQMHDWVLKVSIGELAKAEARADPMDELDSKNLVATLYHDQGAYKEALPLLKDCLAKREVMLGKDHPDTLVSMSALAEVYENIGKYDLAEPLYKHTLEKRETMLGDSHPLTLASMSNLAGLHHLQGKFSDAESLYKICLAKIKKTLGSDHPTTLACLNNLALVYYKQDKYDDAEKLLNKCQSKKISVLGPDHQETLISENNIALLYSSKGKYDEAEQKYKRCVGKCEMMFGPNHPDTLTSENNFAGLYLNQGRYEEAESLYKEILSKSVSHLGSDHPLTLTVSKNLSNCKTVSSN</sequence>
<comment type="caution">
    <text evidence="10">The sequence shown here is derived from an EMBL/GenBank/DDBJ whole genome shotgun (WGS) entry which is preliminary data.</text>
</comment>
<protein>
    <submittedName>
        <fullName evidence="10">TPR-like protein</fullName>
    </submittedName>
</protein>
<dbReference type="PANTHER" id="PTHR45783">
    <property type="entry name" value="KINESIN LIGHT CHAIN"/>
    <property type="match status" value="1"/>
</dbReference>
<keyword evidence="11" id="KW-1185">Reference proteome</keyword>
<organism evidence="10 11">
    <name type="scientific">Chaetoceros tenuissimus</name>
    <dbReference type="NCBI Taxonomy" id="426638"/>
    <lineage>
        <taxon>Eukaryota</taxon>
        <taxon>Sar</taxon>
        <taxon>Stramenopiles</taxon>
        <taxon>Ochrophyta</taxon>
        <taxon>Bacillariophyta</taxon>
        <taxon>Coscinodiscophyceae</taxon>
        <taxon>Chaetocerotophycidae</taxon>
        <taxon>Chaetocerotales</taxon>
        <taxon>Chaetocerotaceae</taxon>
        <taxon>Chaetoceros</taxon>
    </lineage>
</organism>
<dbReference type="Pfam" id="PF13374">
    <property type="entry name" value="TPR_10"/>
    <property type="match status" value="2"/>
</dbReference>
<dbReference type="PANTHER" id="PTHR45783:SF3">
    <property type="entry name" value="KINESIN LIGHT CHAIN"/>
    <property type="match status" value="1"/>
</dbReference>
<dbReference type="GO" id="GO:0005871">
    <property type="term" value="C:kinesin complex"/>
    <property type="evidence" value="ECO:0007669"/>
    <property type="project" value="InterPro"/>
</dbReference>
<evidence type="ECO:0000256" key="6">
    <source>
        <dbReference type="ARBA" id="ARBA00022803"/>
    </source>
</evidence>
<name>A0AAD3HFI4_9STRA</name>
<dbReference type="GO" id="GO:0007018">
    <property type="term" value="P:microtubule-based movement"/>
    <property type="evidence" value="ECO:0007669"/>
    <property type="project" value="TreeGrafter"/>
</dbReference>
<dbReference type="SMART" id="SM00028">
    <property type="entry name" value="TPR"/>
    <property type="match status" value="8"/>
</dbReference>
<evidence type="ECO:0000256" key="8">
    <source>
        <dbReference type="ARBA" id="ARBA00023175"/>
    </source>
</evidence>
<dbReference type="Proteomes" id="UP001054902">
    <property type="component" value="Unassembled WGS sequence"/>
</dbReference>
<dbReference type="SUPFAM" id="SSF48452">
    <property type="entry name" value="TPR-like"/>
    <property type="match status" value="2"/>
</dbReference>